<name>A0A917L5R1_9ACTN</name>
<gene>
    <name evidence="3" type="ORF">GCM10012282_49110</name>
</gene>
<dbReference type="SUPFAM" id="SSF54909">
    <property type="entry name" value="Dimeric alpha+beta barrel"/>
    <property type="match status" value="1"/>
</dbReference>
<sequence length="191" mass="21145">MRGPHPRPTVRPMTSSPSEAAYELAQVNIGRLKAPLDSEQLKPFADGLAPVNAVADASDGFVWRLQDDTGDATDFRVFDEWTLVNMSVWRDTDALTAFMYQGRHRELLARRREFFERLEEAVTALWWVPAGHRPTVEEAEARLLHLRAHGPTEYAFTLRTSFPPGPASPLTAPAPGVAPDPAPESLSRSAS</sequence>
<proteinExistence type="predicted"/>
<dbReference type="InterPro" id="IPR011008">
    <property type="entry name" value="Dimeric_a/b-barrel"/>
</dbReference>
<dbReference type="EMBL" id="BMMU01000017">
    <property type="protein sequence ID" value="GGJ46403.1"/>
    <property type="molecule type" value="Genomic_DNA"/>
</dbReference>
<dbReference type="AlphaFoldDB" id="A0A917L5R1"/>
<dbReference type="InterPro" id="IPR021708">
    <property type="entry name" value="DUF3291"/>
</dbReference>
<dbReference type="Pfam" id="PF11695">
    <property type="entry name" value="DUF3291"/>
    <property type="match status" value="1"/>
</dbReference>
<feature type="region of interest" description="Disordered" evidence="1">
    <location>
        <begin position="165"/>
        <end position="191"/>
    </location>
</feature>
<accession>A0A917L5R1</accession>
<feature type="domain" description="DUF3291" evidence="2">
    <location>
        <begin position="24"/>
        <end position="160"/>
    </location>
</feature>
<evidence type="ECO:0000313" key="4">
    <source>
        <dbReference type="Proteomes" id="UP000625682"/>
    </source>
</evidence>
<evidence type="ECO:0000313" key="3">
    <source>
        <dbReference type="EMBL" id="GGJ46403.1"/>
    </source>
</evidence>
<dbReference type="Proteomes" id="UP000625682">
    <property type="component" value="Unassembled WGS sequence"/>
</dbReference>
<evidence type="ECO:0000256" key="1">
    <source>
        <dbReference type="SAM" id="MobiDB-lite"/>
    </source>
</evidence>
<organism evidence="3 4">
    <name type="scientific">Streptomyces lacrimifluminis</name>
    <dbReference type="NCBI Taxonomy" id="1500077"/>
    <lineage>
        <taxon>Bacteria</taxon>
        <taxon>Bacillati</taxon>
        <taxon>Actinomycetota</taxon>
        <taxon>Actinomycetes</taxon>
        <taxon>Kitasatosporales</taxon>
        <taxon>Streptomycetaceae</taxon>
        <taxon>Streptomyces</taxon>
    </lineage>
</organism>
<reference evidence="3" key="2">
    <citation type="submission" date="2020-09" db="EMBL/GenBank/DDBJ databases">
        <authorList>
            <person name="Sun Q."/>
            <person name="Zhou Y."/>
        </authorList>
    </citation>
    <scope>NUCLEOTIDE SEQUENCE</scope>
    <source>
        <strain evidence="3">CGMCC 4.7272</strain>
    </source>
</reference>
<protein>
    <recommendedName>
        <fullName evidence="2">DUF3291 domain-containing protein</fullName>
    </recommendedName>
</protein>
<keyword evidence="4" id="KW-1185">Reference proteome</keyword>
<evidence type="ECO:0000259" key="2">
    <source>
        <dbReference type="Pfam" id="PF11695"/>
    </source>
</evidence>
<reference evidence="3" key="1">
    <citation type="journal article" date="2014" name="Int. J. Syst. Evol. Microbiol.">
        <title>Complete genome sequence of Corynebacterium casei LMG S-19264T (=DSM 44701T), isolated from a smear-ripened cheese.</title>
        <authorList>
            <consortium name="US DOE Joint Genome Institute (JGI-PGF)"/>
            <person name="Walter F."/>
            <person name="Albersmeier A."/>
            <person name="Kalinowski J."/>
            <person name="Ruckert C."/>
        </authorList>
    </citation>
    <scope>NUCLEOTIDE SEQUENCE</scope>
    <source>
        <strain evidence="3">CGMCC 4.7272</strain>
    </source>
</reference>
<comment type="caution">
    <text evidence="3">The sequence shown here is derived from an EMBL/GenBank/DDBJ whole genome shotgun (WGS) entry which is preliminary data.</text>
</comment>